<gene>
    <name evidence="2" type="ORF">DFP72DRAFT_861223</name>
</gene>
<accession>A0A8H6LTV0</accession>
<dbReference type="EMBL" id="JACGCI010000208">
    <property type="protein sequence ID" value="KAF6742009.1"/>
    <property type="molecule type" value="Genomic_DNA"/>
</dbReference>
<organism evidence="2 3">
    <name type="scientific">Ephemerocybe angulata</name>
    <dbReference type="NCBI Taxonomy" id="980116"/>
    <lineage>
        <taxon>Eukaryota</taxon>
        <taxon>Fungi</taxon>
        <taxon>Dikarya</taxon>
        <taxon>Basidiomycota</taxon>
        <taxon>Agaricomycotina</taxon>
        <taxon>Agaricomycetes</taxon>
        <taxon>Agaricomycetidae</taxon>
        <taxon>Agaricales</taxon>
        <taxon>Agaricineae</taxon>
        <taxon>Psathyrellaceae</taxon>
        <taxon>Ephemerocybe</taxon>
    </lineage>
</organism>
<evidence type="ECO:0000256" key="1">
    <source>
        <dbReference type="SAM" id="MobiDB-lite"/>
    </source>
</evidence>
<feature type="compositionally biased region" description="Basic residues" evidence="1">
    <location>
        <begin position="95"/>
        <end position="110"/>
    </location>
</feature>
<reference evidence="2 3" key="1">
    <citation type="submission" date="2020-07" db="EMBL/GenBank/DDBJ databases">
        <title>Comparative genomics of pyrophilous fungi reveals a link between fire events and developmental genes.</title>
        <authorList>
            <consortium name="DOE Joint Genome Institute"/>
            <person name="Steindorff A.S."/>
            <person name="Carver A."/>
            <person name="Calhoun S."/>
            <person name="Stillman K."/>
            <person name="Liu H."/>
            <person name="Lipzen A."/>
            <person name="Pangilinan J."/>
            <person name="Labutti K."/>
            <person name="Bruns T.D."/>
            <person name="Grigoriev I.V."/>
        </authorList>
    </citation>
    <scope>NUCLEOTIDE SEQUENCE [LARGE SCALE GENOMIC DNA]</scope>
    <source>
        <strain evidence="2 3">CBS 144469</strain>
    </source>
</reference>
<evidence type="ECO:0000313" key="2">
    <source>
        <dbReference type="EMBL" id="KAF6742009.1"/>
    </source>
</evidence>
<dbReference type="AlphaFoldDB" id="A0A8H6LTV0"/>
<comment type="caution">
    <text evidence="2">The sequence shown here is derived from an EMBL/GenBank/DDBJ whole genome shotgun (WGS) entry which is preliminary data.</text>
</comment>
<feature type="region of interest" description="Disordered" evidence="1">
    <location>
        <begin position="1"/>
        <end position="219"/>
    </location>
</feature>
<keyword evidence="3" id="KW-1185">Reference proteome</keyword>
<feature type="compositionally biased region" description="Basic and acidic residues" evidence="1">
    <location>
        <begin position="85"/>
        <end position="94"/>
    </location>
</feature>
<evidence type="ECO:0000313" key="3">
    <source>
        <dbReference type="Proteomes" id="UP000521943"/>
    </source>
</evidence>
<sequence length="278" mass="32150">MAARKATRGSTSQKLSEKAERLEKRRESSRKSSQKYYYKNLTASREKGAERARKIRVQKAESRQRAWLNVEERREAHRQSSRKNYYKDLAESRRKAAARARQYRAAKKMRQLNQVAIPLPQTPPPRSRKQNSTHTAANRVRVNTGRTQASVSPLPTSSPPPSTPEYRSQLRRLEEMSSGEEGNSEAESDSLPCAPPSPMFWEHHAPRLPQLPPGPTRRDERRRILQRYTDNEKMFLQAVFGDAMADVDRYGYGGYNVFWDRAYEKHQKIARSLGGEFM</sequence>
<proteinExistence type="predicted"/>
<feature type="compositionally biased region" description="Basic and acidic residues" evidence="1">
    <location>
        <begin position="44"/>
        <end position="78"/>
    </location>
</feature>
<name>A0A8H6LTV0_9AGAR</name>
<feature type="compositionally biased region" description="Basic and acidic residues" evidence="1">
    <location>
        <begin position="15"/>
        <end position="30"/>
    </location>
</feature>
<dbReference type="Proteomes" id="UP000521943">
    <property type="component" value="Unassembled WGS sequence"/>
</dbReference>
<protein>
    <submittedName>
        <fullName evidence="2">Uncharacterized protein</fullName>
    </submittedName>
</protein>